<evidence type="ECO:0000313" key="3">
    <source>
        <dbReference type="EMBL" id="GAA4723218.1"/>
    </source>
</evidence>
<evidence type="ECO:0000256" key="2">
    <source>
        <dbReference type="SAM" id="Phobius"/>
    </source>
</evidence>
<dbReference type="RefSeq" id="WP_253868522.1">
    <property type="nucleotide sequence ID" value="NZ_BAABHM010000035.1"/>
</dbReference>
<accession>A0ABP8Y9C4</accession>
<keyword evidence="2" id="KW-0812">Transmembrane</keyword>
<dbReference type="Gene3D" id="3.10.350.10">
    <property type="entry name" value="LysM domain"/>
    <property type="match status" value="1"/>
</dbReference>
<organism evidence="3 4">
    <name type="scientific">Promicromonospora umidemergens</name>
    <dbReference type="NCBI Taxonomy" id="629679"/>
    <lineage>
        <taxon>Bacteria</taxon>
        <taxon>Bacillati</taxon>
        <taxon>Actinomycetota</taxon>
        <taxon>Actinomycetes</taxon>
        <taxon>Micrococcales</taxon>
        <taxon>Promicromonosporaceae</taxon>
        <taxon>Promicromonospora</taxon>
    </lineage>
</organism>
<dbReference type="InterPro" id="IPR036779">
    <property type="entry name" value="LysM_dom_sf"/>
</dbReference>
<dbReference type="CDD" id="cd00118">
    <property type="entry name" value="LysM"/>
    <property type="match status" value="1"/>
</dbReference>
<evidence type="ECO:0000256" key="1">
    <source>
        <dbReference type="SAM" id="MobiDB-lite"/>
    </source>
</evidence>
<evidence type="ECO:0008006" key="5">
    <source>
        <dbReference type="Google" id="ProtNLM"/>
    </source>
</evidence>
<dbReference type="EMBL" id="BAABHM010000035">
    <property type="protein sequence ID" value="GAA4723218.1"/>
    <property type="molecule type" value="Genomic_DNA"/>
</dbReference>
<feature type="region of interest" description="Disordered" evidence="1">
    <location>
        <begin position="147"/>
        <end position="179"/>
    </location>
</feature>
<name>A0ABP8Y9C4_9MICO</name>
<feature type="transmembrane region" description="Helical" evidence="2">
    <location>
        <begin position="46"/>
        <end position="71"/>
    </location>
</feature>
<keyword evidence="2" id="KW-0472">Membrane</keyword>
<keyword evidence="2" id="KW-1133">Transmembrane helix</keyword>
<sequence length="255" mass="26055">MRALTGLLALAGMLVAASGALGVRTWHVGSGLGPALFPIEDIVELAAVAGGTVVAGWSGLHALVALGCVIADRRGRCWAAGERAVARHAPAVVRRLARAAAGAGLGLALATPTAMALPDRGAGAITSAGDGSVVVLDLGWQPTDLVADQDTAAGREPDRSATPRPRPAPERSALVNRGLRTGTVREPLVVVEPGDTLWAIAAERLADERTGAERTGTNPSDAAIAEAVTRWHDANRQVLGTDPDLISPGTVLRQP</sequence>
<evidence type="ECO:0000313" key="4">
    <source>
        <dbReference type="Proteomes" id="UP001500843"/>
    </source>
</evidence>
<dbReference type="Proteomes" id="UP001500843">
    <property type="component" value="Unassembled WGS sequence"/>
</dbReference>
<gene>
    <name evidence="3" type="ORF">GCM10023198_55090</name>
</gene>
<proteinExistence type="predicted"/>
<protein>
    <recommendedName>
        <fullName evidence="5">LysM domain-containing protein</fullName>
    </recommendedName>
</protein>
<keyword evidence="4" id="KW-1185">Reference proteome</keyword>
<comment type="caution">
    <text evidence="3">The sequence shown here is derived from an EMBL/GenBank/DDBJ whole genome shotgun (WGS) entry which is preliminary data.</text>
</comment>
<dbReference type="InterPro" id="IPR018392">
    <property type="entry name" value="LysM"/>
</dbReference>
<reference evidence="4" key="1">
    <citation type="journal article" date="2019" name="Int. J. Syst. Evol. Microbiol.">
        <title>The Global Catalogue of Microorganisms (GCM) 10K type strain sequencing project: providing services to taxonomists for standard genome sequencing and annotation.</title>
        <authorList>
            <consortium name="The Broad Institute Genomics Platform"/>
            <consortium name="The Broad Institute Genome Sequencing Center for Infectious Disease"/>
            <person name="Wu L."/>
            <person name="Ma J."/>
        </authorList>
    </citation>
    <scope>NUCLEOTIDE SEQUENCE [LARGE SCALE GENOMIC DNA]</scope>
    <source>
        <strain evidence="4">JCM 17975</strain>
    </source>
</reference>